<dbReference type="AlphaFoldDB" id="A0ABD7HGN6"/>
<dbReference type="RefSeq" id="WP_100520588.1">
    <property type="nucleotide sequence ID" value="NZ_QXBN01000040.1"/>
</dbReference>
<gene>
    <name evidence="1" type="ORF">D2E76_26380</name>
</gene>
<evidence type="ECO:0000313" key="1">
    <source>
        <dbReference type="EMBL" id="RIT28902.1"/>
    </source>
</evidence>
<protein>
    <submittedName>
        <fullName evidence="1">Uncharacterized protein</fullName>
    </submittedName>
</protein>
<reference evidence="1 2" key="1">
    <citation type="submission" date="2018-08" db="EMBL/GenBank/DDBJ databases">
        <title>Linezolid Resistance in Mycobacterium abscessus: MIC Distribution and Comprehensive Investigation of Resistance Mechanisms.</title>
        <authorList>
            <person name="Ye M."/>
            <person name="Xu L."/>
            <person name="Zou Y."/>
            <person name="Li B."/>
            <person name="Guo Q."/>
            <person name="Zhang Y."/>
            <person name="Zhan M."/>
            <person name="Xu B."/>
            <person name="Yu F."/>
            <person name="Zhang Z."/>
            <person name="Chu H."/>
        </authorList>
    </citation>
    <scope>NUCLEOTIDE SEQUENCE [LARGE SCALE GENOMIC DNA]</scope>
    <source>
        <strain evidence="1 2">G143</strain>
    </source>
</reference>
<sequence length="59" mass="5852">MSDIKAAENEAKIVLLEKIASATPAATSASQIQMLANAYALVVGARPGSVPGGSIPSPS</sequence>
<evidence type="ECO:0000313" key="2">
    <source>
        <dbReference type="Proteomes" id="UP000284557"/>
    </source>
</evidence>
<comment type="caution">
    <text evidence="1">The sequence shown here is derived from an EMBL/GenBank/DDBJ whole genome shotgun (WGS) entry which is preliminary data.</text>
</comment>
<name>A0ABD7HGN6_9MYCO</name>
<organism evidence="1 2">
    <name type="scientific">Mycobacteroides abscessus</name>
    <dbReference type="NCBI Taxonomy" id="36809"/>
    <lineage>
        <taxon>Bacteria</taxon>
        <taxon>Bacillati</taxon>
        <taxon>Actinomycetota</taxon>
        <taxon>Actinomycetes</taxon>
        <taxon>Mycobacteriales</taxon>
        <taxon>Mycobacteriaceae</taxon>
        <taxon>Mycobacteroides</taxon>
    </lineage>
</organism>
<accession>A0ABD7HGN6</accession>
<proteinExistence type="predicted"/>
<dbReference type="EMBL" id="QXBN01000040">
    <property type="protein sequence ID" value="RIT28902.1"/>
    <property type="molecule type" value="Genomic_DNA"/>
</dbReference>
<dbReference type="Proteomes" id="UP000284557">
    <property type="component" value="Unassembled WGS sequence"/>
</dbReference>